<keyword evidence="2" id="KW-0732">Signal</keyword>
<organism evidence="3 4">
    <name type="scientific">Bradyrhizobium archetypum</name>
    <dbReference type="NCBI Taxonomy" id="2721160"/>
    <lineage>
        <taxon>Bacteria</taxon>
        <taxon>Pseudomonadati</taxon>
        <taxon>Pseudomonadota</taxon>
        <taxon>Alphaproteobacteria</taxon>
        <taxon>Hyphomicrobiales</taxon>
        <taxon>Nitrobacteraceae</taxon>
        <taxon>Bradyrhizobium</taxon>
    </lineage>
</organism>
<dbReference type="AlphaFoldDB" id="A0A7Y4M0R8"/>
<keyword evidence="4" id="KW-1185">Reference proteome</keyword>
<dbReference type="GO" id="GO:0015288">
    <property type="term" value="F:porin activity"/>
    <property type="evidence" value="ECO:0007669"/>
    <property type="project" value="InterPro"/>
</dbReference>
<feature type="chain" id="PRO_5031604069" evidence="2">
    <location>
        <begin position="26"/>
        <end position="463"/>
    </location>
</feature>
<proteinExistence type="inferred from homology"/>
<dbReference type="Gene3D" id="2.40.160.180">
    <property type="entry name" value="Carbohydrate-selective porin OprB"/>
    <property type="match status" value="1"/>
</dbReference>
<dbReference type="InterPro" id="IPR038673">
    <property type="entry name" value="OprB_sf"/>
</dbReference>
<dbReference type="Pfam" id="PF04966">
    <property type="entry name" value="OprB"/>
    <property type="match status" value="1"/>
</dbReference>
<dbReference type="InterPro" id="IPR052932">
    <property type="entry name" value="OprB_Porin"/>
</dbReference>
<gene>
    <name evidence="3" type="ORF">HCN50_04900</name>
</gene>
<dbReference type="GO" id="GO:0008643">
    <property type="term" value="P:carbohydrate transport"/>
    <property type="evidence" value="ECO:0007669"/>
    <property type="project" value="InterPro"/>
</dbReference>
<accession>A0A7Y4M0R8</accession>
<protein>
    <submittedName>
        <fullName evidence="3">Carbohydrate porin</fullName>
    </submittedName>
</protein>
<dbReference type="PANTHER" id="PTHR37944">
    <property type="entry name" value="PORIN B"/>
    <property type="match status" value="1"/>
</dbReference>
<dbReference type="Proteomes" id="UP000528734">
    <property type="component" value="Unassembled WGS sequence"/>
</dbReference>
<comment type="similarity">
    <text evidence="1 2">Belongs to the OprB family.</text>
</comment>
<dbReference type="RefSeq" id="WP_171708512.1">
    <property type="nucleotide sequence ID" value="NZ_JAAVLW010000002.1"/>
</dbReference>
<evidence type="ECO:0000256" key="1">
    <source>
        <dbReference type="ARBA" id="ARBA00008769"/>
    </source>
</evidence>
<feature type="signal peptide" evidence="2">
    <location>
        <begin position="1"/>
        <end position="25"/>
    </location>
</feature>
<dbReference type="InterPro" id="IPR007049">
    <property type="entry name" value="Carb-sel_porin_OprB"/>
</dbReference>
<sequence length="463" mass="49735">MFALRRLAISAAYLAAAMASSGASAGAKDESAAEWLAPKWYNEWHDGLASKGLNFGAIWIGDNITNVSGGSRRGAIHFGRFDLSADGDLEKLAGWTGGRFYVNALGIYGRGLSRNYVHNLATISEIEALPEARLYNAYFEQSFYSNALSIRIGQQAADVEFFDSQTDDLFINGTFGWPANKANNLPAGGPAPPIAVPGIRVKATLSDQVTLFGAVFNGNAARSGEGDPQLRDNHGMAFRVNDPPWFIGQVRLSYDLDFAGRTLPGNFTPGAWRHTGQFDDQRFTAQGLSIADPNGSGIAAKLRGNFGIFAVVEQTLYRPPGATEKGASASLPGVTAFARIAYSPPDRNLIDLYADGGIGVSGLIAGRPVDRLGMAVAYMRISHSTRNLDRDVRLFSGLPSLVRSNETLLELIYEAHLKPGWLLAPYFQYVFRPSGGIPSPNAPTGLSRIGDAAVFGVTTTVRY</sequence>
<reference evidence="3 4" key="1">
    <citation type="submission" date="2020-03" db="EMBL/GenBank/DDBJ databases">
        <title>Bradyrhizobium diversity isolated from nodules of Muelleranthus trifoliolatus.</title>
        <authorList>
            <person name="Klepa M."/>
            <person name="Helene L."/>
            <person name="Hungria M."/>
        </authorList>
    </citation>
    <scope>NUCLEOTIDE SEQUENCE [LARGE SCALE GENOMIC DNA]</scope>
    <source>
        <strain evidence="3 4">WSM 1744</strain>
    </source>
</reference>
<evidence type="ECO:0000313" key="4">
    <source>
        <dbReference type="Proteomes" id="UP000528734"/>
    </source>
</evidence>
<dbReference type="PANTHER" id="PTHR37944:SF1">
    <property type="entry name" value="PORIN B"/>
    <property type="match status" value="1"/>
</dbReference>
<evidence type="ECO:0000313" key="3">
    <source>
        <dbReference type="EMBL" id="NOJ45599.1"/>
    </source>
</evidence>
<evidence type="ECO:0000256" key="2">
    <source>
        <dbReference type="RuleBase" id="RU363072"/>
    </source>
</evidence>
<dbReference type="GO" id="GO:0016020">
    <property type="term" value="C:membrane"/>
    <property type="evidence" value="ECO:0007669"/>
    <property type="project" value="InterPro"/>
</dbReference>
<dbReference type="EMBL" id="JAAVLW010000002">
    <property type="protein sequence ID" value="NOJ45599.1"/>
    <property type="molecule type" value="Genomic_DNA"/>
</dbReference>
<comment type="caution">
    <text evidence="3">The sequence shown here is derived from an EMBL/GenBank/DDBJ whole genome shotgun (WGS) entry which is preliminary data.</text>
</comment>
<name>A0A7Y4M0R8_9BRAD</name>